<dbReference type="OrthoDB" id="1123449at2"/>
<sequence length="67" mass="8040">MKTPLIIALIVLSLTLWFKAISDISRTRFTSDKNKKVWFFIIFFIPVFGASTYFLMKKKYIKKRPKY</sequence>
<comment type="subcellular location">
    <subcellularLocation>
        <location evidence="1">Cell membrane</location>
        <topology evidence="1">Multi-pass membrane protein</topology>
    </subcellularLocation>
</comment>
<keyword evidence="4 6" id="KW-1133">Transmembrane helix</keyword>
<dbReference type="GO" id="GO:0005886">
    <property type="term" value="C:plasma membrane"/>
    <property type="evidence" value="ECO:0007669"/>
    <property type="project" value="UniProtKB-SubCell"/>
</dbReference>
<evidence type="ECO:0000256" key="4">
    <source>
        <dbReference type="ARBA" id="ARBA00022989"/>
    </source>
</evidence>
<dbReference type="EMBL" id="LSFL01000004">
    <property type="protein sequence ID" value="OBY67418.1"/>
    <property type="molecule type" value="Genomic_DNA"/>
</dbReference>
<evidence type="ECO:0000256" key="5">
    <source>
        <dbReference type="ARBA" id="ARBA00023136"/>
    </source>
</evidence>
<name>A0A1B8U6G6_9FLAO</name>
<evidence type="ECO:0000259" key="7">
    <source>
        <dbReference type="Pfam" id="PF13396"/>
    </source>
</evidence>
<dbReference type="STRING" id="996801.BW723_07620"/>
<dbReference type="RefSeq" id="WP_068356581.1">
    <property type="nucleotide sequence ID" value="NZ_CP019337.1"/>
</dbReference>
<evidence type="ECO:0000313" key="8">
    <source>
        <dbReference type="EMBL" id="OBY67418.1"/>
    </source>
</evidence>
<keyword evidence="5 6" id="KW-0472">Membrane</keyword>
<protein>
    <recommendedName>
        <fullName evidence="7">Cardiolipin synthase N-terminal domain-containing protein</fullName>
    </recommendedName>
</protein>
<gene>
    <name evidence="8" type="ORF">LPB301_01870</name>
</gene>
<keyword evidence="9" id="KW-1185">Reference proteome</keyword>
<evidence type="ECO:0000256" key="6">
    <source>
        <dbReference type="SAM" id="Phobius"/>
    </source>
</evidence>
<proteinExistence type="predicted"/>
<dbReference type="Proteomes" id="UP000092612">
    <property type="component" value="Unassembled WGS sequence"/>
</dbReference>
<dbReference type="KEGG" id="prn:BW723_07620"/>
<dbReference type="Pfam" id="PF13396">
    <property type="entry name" value="PLDc_N"/>
    <property type="match status" value="1"/>
</dbReference>
<keyword evidence="3 6" id="KW-0812">Transmembrane</keyword>
<evidence type="ECO:0000256" key="3">
    <source>
        <dbReference type="ARBA" id="ARBA00022692"/>
    </source>
</evidence>
<feature type="transmembrane region" description="Helical" evidence="6">
    <location>
        <begin position="38"/>
        <end position="56"/>
    </location>
</feature>
<evidence type="ECO:0000256" key="1">
    <source>
        <dbReference type="ARBA" id="ARBA00004651"/>
    </source>
</evidence>
<feature type="domain" description="Cardiolipin synthase N-terminal" evidence="7">
    <location>
        <begin position="16"/>
        <end position="55"/>
    </location>
</feature>
<dbReference type="InterPro" id="IPR027379">
    <property type="entry name" value="CLS_N"/>
</dbReference>
<reference evidence="9" key="1">
    <citation type="submission" date="2016-02" db="EMBL/GenBank/DDBJ databases">
        <title>Paenibacillus sp. LPB0068, isolated from Crassostrea gigas.</title>
        <authorList>
            <person name="Shin S.-K."/>
            <person name="Yi H."/>
        </authorList>
    </citation>
    <scope>NUCLEOTIDE SEQUENCE [LARGE SCALE GENOMIC DNA]</scope>
    <source>
        <strain evidence="9">KCTC 23969</strain>
    </source>
</reference>
<keyword evidence="2" id="KW-1003">Cell membrane</keyword>
<dbReference type="AlphaFoldDB" id="A0A1B8U6G6"/>
<comment type="caution">
    <text evidence="8">The sequence shown here is derived from an EMBL/GenBank/DDBJ whole genome shotgun (WGS) entry which is preliminary data.</text>
</comment>
<accession>A0A1B8U6G6</accession>
<evidence type="ECO:0000256" key="2">
    <source>
        <dbReference type="ARBA" id="ARBA00022475"/>
    </source>
</evidence>
<organism evidence="8 9">
    <name type="scientific">Polaribacter reichenbachii</name>
    <dbReference type="NCBI Taxonomy" id="996801"/>
    <lineage>
        <taxon>Bacteria</taxon>
        <taxon>Pseudomonadati</taxon>
        <taxon>Bacteroidota</taxon>
        <taxon>Flavobacteriia</taxon>
        <taxon>Flavobacteriales</taxon>
        <taxon>Flavobacteriaceae</taxon>
    </lineage>
</organism>
<evidence type="ECO:0000313" key="9">
    <source>
        <dbReference type="Proteomes" id="UP000092612"/>
    </source>
</evidence>